<dbReference type="RefSeq" id="WP_079569528.1">
    <property type="nucleotide sequence ID" value="NZ_LT670818.1"/>
</dbReference>
<evidence type="ECO:0000313" key="3">
    <source>
        <dbReference type="EMBL" id="SHH25808.1"/>
    </source>
</evidence>
<proteinExistence type="inferred from homology"/>
<protein>
    <submittedName>
        <fullName evidence="3">Nucleotide-binding universal stress protein, UspA family</fullName>
    </submittedName>
</protein>
<dbReference type="Gene3D" id="3.40.50.620">
    <property type="entry name" value="HUPs"/>
    <property type="match status" value="1"/>
</dbReference>
<dbReference type="PANTHER" id="PTHR46268">
    <property type="entry name" value="STRESS RESPONSE PROTEIN NHAX"/>
    <property type="match status" value="1"/>
</dbReference>
<feature type="domain" description="UspA" evidence="2">
    <location>
        <begin position="6"/>
        <end position="160"/>
    </location>
</feature>
<dbReference type="AlphaFoldDB" id="A0A1M5RI27"/>
<gene>
    <name evidence="3" type="ORF">SAMN05444169_6575</name>
</gene>
<evidence type="ECO:0000256" key="1">
    <source>
        <dbReference type="ARBA" id="ARBA00008791"/>
    </source>
</evidence>
<dbReference type="Pfam" id="PF00582">
    <property type="entry name" value="Usp"/>
    <property type="match status" value="1"/>
</dbReference>
<dbReference type="InterPro" id="IPR014729">
    <property type="entry name" value="Rossmann-like_a/b/a_fold"/>
</dbReference>
<organism evidence="3 4">
    <name type="scientific">Bradyrhizobium erythrophlei</name>
    <dbReference type="NCBI Taxonomy" id="1437360"/>
    <lineage>
        <taxon>Bacteria</taxon>
        <taxon>Pseudomonadati</taxon>
        <taxon>Pseudomonadota</taxon>
        <taxon>Alphaproteobacteria</taxon>
        <taxon>Hyphomicrobiales</taxon>
        <taxon>Nitrobacteraceae</taxon>
        <taxon>Bradyrhizobium</taxon>
    </lineage>
</organism>
<dbReference type="SUPFAM" id="SSF52402">
    <property type="entry name" value="Adenine nucleotide alpha hydrolases-like"/>
    <property type="match status" value="1"/>
</dbReference>
<comment type="similarity">
    <text evidence="1">Belongs to the universal stress protein A family.</text>
</comment>
<dbReference type="PANTHER" id="PTHR46268:SF15">
    <property type="entry name" value="UNIVERSAL STRESS PROTEIN HP_0031"/>
    <property type="match status" value="1"/>
</dbReference>
<sequence>MSTAYRILVAIDLKPGTDRLLAEAQRYAKALDAIVDIIHVADPDPDFVGYIKSAQPAETGGHAPINYDQTLRDDRAKQFRLEHQQAQAVADQMRAAGIRVDQALTVQGPTLETIMEEARKFGADLLILGSHQHGALYRLWYGDIAIDAAKEAPCALLVVPIVTDVAAA</sequence>
<dbReference type="InterPro" id="IPR006016">
    <property type="entry name" value="UspA"/>
</dbReference>
<evidence type="ECO:0000259" key="2">
    <source>
        <dbReference type="Pfam" id="PF00582"/>
    </source>
</evidence>
<evidence type="ECO:0000313" key="4">
    <source>
        <dbReference type="Proteomes" id="UP000190675"/>
    </source>
</evidence>
<accession>A0A1M5RI27</accession>
<reference evidence="3 4" key="1">
    <citation type="submission" date="2016-11" db="EMBL/GenBank/DDBJ databases">
        <authorList>
            <person name="Jaros S."/>
            <person name="Januszkiewicz K."/>
            <person name="Wedrychowicz H."/>
        </authorList>
    </citation>
    <scope>NUCLEOTIDE SEQUENCE [LARGE SCALE GENOMIC DNA]</scope>
    <source>
        <strain evidence="3 4">GAS242</strain>
    </source>
</reference>
<dbReference type="Proteomes" id="UP000190675">
    <property type="component" value="Chromosome I"/>
</dbReference>
<dbReference type="OrthoDB" id="5564966at2"/>
<dbReference type="EMBL" id="LT670818">
    <property type="protein sequence ID" value="SHH25808.1"/>
    <property type="molecule type" value="Genomic_DNA"/>
</dbReference>
<name>A0A1M5RI27_9BRAD</name>
<dbReference type="CDD" id="cd00293">
    <property type="entry name" value="USP-like"/>
    <property type="match status" value="1"/>
</dbReference>